<dbReference type="PANTHER" id="PTHR47633:SF3">
    <property type="entry name" value="STRIATED MUSCLE PREFERENTIALLY EXPRESSED PROTEIN KINASE"/>
    <property type="match status" value="1"/>
</dbReference>
<name>A0AAE1QLK3_9EUCA</name>
<dbReference type="SUPFAM" id="SSF48726">
    <property type="entry name" value="Immunoglobulin"/>
    <property type="match status" value="1"/>
</dbReference>
<proteinExistence type="predicted"/>
<feature type="domain" description="Ig-like" evidence="2">
    <location>
        <begin position="7"/>
        <end position="101"/>
    </location>
</feature>
<protein>
    <recommendedName>
        <fullName evidence="2">Ig-like domain-containing protein</fullName>
    </recommendedName>
</protein>
<evidence type="ECO:0000313" key="4">
    <source>
        <dbReference type="Proteomes" id="UP001292094"/>
    </source>
</evidence>
<dbReference type="PANTHER" id="PTHR47633">
    <property type="entry name" value="IMMUNOGLOBULIN"/>
    <property type="match status" value="1"/>
</dbReference>
<dbReference type="FunFam" id="2.60.40.10:FF:000097">
    <property type="entry name" value="Bent, isoform F"/>
    <property type="match status" value="1"/>
</dbReference>
<comment type="caution">
    <text evidence="3">The sequence shown here is derived from an EMBL/GenBank/DDBJ whole genome shotgun (WGS) entry which is preliminary data.</text>
</comment>
<dbReference type="InterPro" id="IPR013098">
    <property type="entry name" value="Ig_I-set"/>
</dbReference>
<dbReference type="SMART" id="SM00409">
    <property type="entry name" value="IG"/>
    <property type="match status" value="1"/>
</dbReference>
<dbReference type="Proteomes" id="UP001292094">
    <property type="component" value="Unassembled WGS sequence"/>
</dbReference>
<sequence>MADKFAPSFTQKPKLRQEDDGNKLIFDCQLSAAPVPDIQWYRGEDMVNESERIKITIKPGKGKNVHMVQLILDDVEEEDAGLYKVKAKNKMGEVAASINLNFSPVDEPPER</sequence>
<dbReference type="InterPro" id="IPR007110">
    <property type="entry name" value="Ig-like_dom"/>
</dbReference>
<dbReference type="Pfam" id="PF07679">
    <property type="entry name" value="I-set"/>
    <property type="match status" value="1"/>
</dbReference>
<gene>
    <name evidence="3" type="ORF">Pmani_000685</name>
</gene>
<evidence type="ECO:0000313" key="3">
    <source>
        <dbReference type="EMBL" id="KAK4328935.1"/>
    </source>
</evidence>
<dbReference type="AlphaFoldDB" id="A0AAE1QLK3"/>
<evidence type="ECO:0000256" key="1">
    <source>
        <dbReference type="ARBA" id="ARBA00023157"/>
    </source>
</evidence>
<organism evidence="3 4">
    <name type="scientific">Petrolisthes manimaculis</name>
    <dbReference type="NCBI Taxonomy" id="1843537"/>
    <lineage>
        <taxon>Eukaryota</taxon>
        <taxon>Metazoa</taxon>
        <taxon>Ecdysozoa</taxon>
        <taxon>Arthropoda</taxon>
        <taxon>Crustacea</taxon>
        <taxon>Multicrustacea</taxon>
        <taxon>Malacostraca</taxon>
        <taxon>Eumalacostraca</taxon>
        <taxon>Eucarida</taxon>
        <taxon>Decapoda</taxon>
        <taxon>Pleocyemata</taxon>
        <taxon>Anomura</taxon>
        <taxon>Galatheoidea</taxon>
        <taxon>Porcellanidae</taxon>
        <taxon>Petrolisthes</taxon>
    </lineage>
</organism>
<dbReference type="SMART" id="SM00408">
    <property type="entry name" value="IGc2"/>
    <property type="match status" value="1"/>
</dbReference>
<dbReference type="InterPro" id="IPR013783">
    <property type="entry name" value="Ig-like_fold"/>
</dbReference>
<dbReference type="InterPro" id="IPR003598">
    <property type="entry name" value="Ig_sub2"/>
</dbReference>
<dbReference type="Gene3D" id="2.60.40.10">
    <property type="entry name" value="Immunoglobulins"/>
    <property type="match status" value="1"/>
</dbReference>
<dbReference type="InterPro" id="IPR003599">
    <property type="entry name" value="Ig_sub"/>
</dbReference>
<dbReference type="GO" id="GO:0004674">
    <property type="term" value="F:protein serine/threonine kinase activity"/>
    <property type="evidence" value="ECO:0007669"/>
    <property type="project" value="UniProtKB-KW"/>
</dbReference>
<evidence type="ECO:0000259" key="2">
    <source>
        <dbReference type="PROSITE" id="PS50835"/>
    </source>
</evidence>
<dbReference type="InterPro" id="IPR036179">
    <property type="entry name" value="Ig-like_dom_sf"/>
</dbReference>
<keyword evidence="1" id="KW-1015">Disulfide bond</keyword>
<dbReference type="PROSITE" id="PS50835">
    <property type="entry name" value="IG_LIKE"/>
    <property type="match status" value="1"/>
</dbReference>
<accession>A0AAE1QLK3</accession>
<dbReference type="EMBL" id="JAWZYT010000049">
    <property type="protein sequence ID" value="KAK4328935.1"/>
    <property type="molecule type" value="Genomic_DNA"/>
</dbReference>
<reference evidence="3" key="1">
    <citation type="submission" date="2023-11" db="EMBL/GenBank/DDBJ databases">
        <title>Genome assemblies of two species of porcelain crab, Petrolisthes cinctipes and Petrolisthes manimaculis (Anomura: Porcellanidae).</title>
        <authorList>
            <person name="Angst P."/>
        </authorList>
    </citation>
    <scope>NUCLEOTIDE SEQUENCE</scope>
    <source>
        <strain evidence="3">PB745_02</strain>
        <tissue evidence="3">Gill</tissue>
    </source>
</reference>
<keyword evidence="4" id="KW-1185">Reference proteome</keyword>